<dbReference type="InterPro" id="IPR002885">
    <property type="entry name" value="PPR_rpt"/>
</dbReference>
<keyword evidence="6" id="KW-0408">Iron</keyword>
<evidence type="ECO:0000256" key="9">
    <source>
        <dbReference type="ARBA" id="ARBA00046314"/>
    </source>
</evidence>
<dbReference type="NCBIfam" id="NF009911">
    <property type="entry name" value="PRK13371.1"/>
    <property type="match status" value="1"/>
</dbReference>
<dbReference type="NCBIfam" id="TIGR00216">
    <property type="entry name" value="ispH_lytB"/>
    <property type="match status" value="1"/>
</dbReference>
<dbReference type="Pfam" id="PF20430">
    <property type="entry name" value="Eplus_motif"/>
    <property type="match status" value="1"/>
</dbReference>
<comment type="similarity">
    <text evidence="10">Belongs to the IspH family.</text>
</comment>
<dbReference type="Gene3D" id="1.25.40.10">
    <property type="entry name" value="Tetratricopeptide repeat domain"/>
    <property type="match status" value="4"/>
</dbReference>
<evidence type="ECO:0000313" key="15">
    <source>
        <dbReference type="Proteomes" id="UP001417504"/>
    </source>
</evidence>
<evidence type="ECO:0000256" key="2">
    <source>
        <dbReference type="ARBA" id="ARBA00022485"/>
    </source>
</evidence>
<organism evidence="14 15">
    <name type="scientific">Stephania japonica</name>
    <dbReference type="NCBI Taxonomy" id="461633"/>
    <lineage>
        <taxon>Eukaryota</taxon>
        <taxon>Viridiplantae</taxon>
        <taxon>Streptophyta</taxon>
        <taxon>Embryophyta</taxon>
        <taxon>Tracheophyta</taxon>
        <taxon>Spermatophyta</taxon>
        <taxon>Magnoliopsida</taxon>
        <taxon>Ranunculales</taxon>
        <taxon>Menispermaceae</taxon>
        <taxon>Menispermoideae</taxon>
        <taxon>Cissampelideae</taxon>
        <taxon>Stephania</taxon>
    </lineage>
</organism>
<dbReference type="Pfam" id="PF01535">
    <property type="entry name" value="PPR"/>
    <property type="match status" value="2"/>
</dbReference>
<accession>A0AAP0I512</accession>
<dbReference type="Gene3D" id="3.40.50.11270">
    <property type="match status" value="1"/>
</dbReference>
<dbReference type="Pfam" id="PF14432">
    <property type="entry name" value="DYW_deaminase"/>
    <property type="match status" value="1"/>
</dbReference>
<dbReference type="InterPro" id="IPR003451">
    <property type="entry name" value="LytB/IspH"/>
</dbReference>
<dbReference type="InterPro" id="IPR046849">
    <property type="entry name" value="E2_motif"/>
</dbReference>
<keyword evidence="4" id="KW-0677">Repeat</keyword>
<dbReference type="EC" id="1.17.7.4" evidence="11"/>
<dbReference type="PANTHER" id="PTHR31619:SF5">
    <property type="entry name" value="4-HYDROXY-3-METHYLBUT-2-ENYL DIPHOSPHATE REDUCTASE, CHLOROPLASTIC"/>
    <property type="match status" value="1"/>
</dbReference>
<protein>
    <recommendedName>
        <fullName evidence="11">4-hydroxy-3-methylbut-2-enyl diphosphate reductase</fullName>
        <ecNumber evidence="11">1.17.7.4</ecNumber>
    </recommendedName>
</protein>
<dbReference type="InterPro" id="IPR011990">
    <property type="entry name" value="TPR-like_helical_dom_sf"/>
</dbReference>
<dbReference type="FunFam" id="1.25.40.10:FF:000366">
    <property type="entry name" value="Pentatricopeptide (PPR) repeat-containing protein"/>
    <property type="match status" value="1"/>
</dbReference>
<evidence type="ECO:0000256" key="3">
    <source>
        <dbReference type="ARBA" id="ARBA00022723"/>
    </source>
</evidence>
<dbReference type="Pfam" id="PF02401">
    <property type="entry name" value="LYTB"/>
    <property type="match status" value="1"/>
</dbReference>
<dbReference type="Pfam" id="PF20431">
    <property type="entry name" value="E_motif"/>
    <property type="match status" value="1"/>
</dbReference>
<feature type="repeat" description="PPR" evidence="12">
    <location>
        <begin position="621"/>
        <end position="655"/>
    </location>
</feature>
<keyword evidence="5" id="KW-0560">Oxidoreductase</keyword>
<reference evidence="14 15" key="1">
    <citation type="submission" date="2024-01" db="EMBL/GenBank/DDBJ databases">
        <title>Genome assemblies of Stephania.</title>
        <authorList>
            <person name="Yang L."/>
        </authorList>
    </citation>
    <scope>NUCLEOTIDE SEQUENCE [LARGE SCALE GENOMIC DNA]</scope>
    <source>
        <strain evidence="14">QJT</strain>
        <tissue evidence="14">Leaf</tissue>
    </source>
</reference>
<evidence type="ECO:0000256" key="6">
    <source>
        <dbReference type="ARBA" id="ARBA00023004"/>
    </source>
</evidence>
<dbReference type="GO" id="GO:0050992">
    <property type="term" value="P:dimethylallyl diphosphate biosynthetic process"/>
    <property type="evidence" value="ECO:0007669"/>
    <property type="project" value="InterPro"/>
</dbReference>
<sequence length="1132" mass="127306">MAVSLQLYRFSARTDWLESSSGFGVSRARKVSSVRCHGGSESSGLVAAATGSDAEFDAKVFRKNLTRSKNYNRKGFGHKEEMLEQMSQEYTSDLIKTLKENGNEYRWGDVTVKLAEAYGFCWGVERAVQIAYEARKQFPGEKIWITNEIIHNPTVNQRLQEMEVENIPVGDGKKHFEVVENGDVVILPAFGAAVDEMLTLSEKSVQIVDTTCPWVSKVWNTVEKHKKGEYTSIIHGKYSHEETVATASFAGKYIIVKNIAEATYVCDYILGGKLDGSSSTKEAFVEKFKYAVSKGFDPDVDLSKVGIANQTTMLKGETEEIGKLVEKTMMRRFGVENVNDHFISFNTICDATQERQDAMFKLVEEKLDLMLVVGGWNSSNTSHLQEISEVRGIPSYWVDSEKRVGPGNKISYKLHYGELIEKENWLPEGPITIGITSGASTPDKVVEDVLIKVLEIKRQELLQPSLVQSYSYRVKSKQEAKQLHAQIMRTGAPTSLALSVYSNLGLLHESLLMFNSLTSPSYLAWKSIIRCYTSLGLFHQSLLSFARMRASAARPDRDIFPSIVKSCTHLRDWKLGQSLHGSIIRVGLEIDVYTGNALMNMYGKVCIESVRKVFDEMPERDLVSWNTVIAGNAVNGMCREALVMVREMGGAGLKPDSFTLSSVLPIFAEYVDVLRGMEIHGYAIRHGFDSELFIGSSLIDMYAKCTMVEKSRQIFNFLPQRDAISWNSMIAGCVQNGLFDEGLRLFRRMLENNIKPRHVTFSSIMPACAHLTTMHLGKQLHGYILRCGFDDNEFISSSLVDMYAKCGRIHIARRIFEKMESPDIVSWTAMIMGCALHGHANDALFLFQEMKVNNVKPNYVAFVAVLTACSHAGLVDHARRFFDSMVGDYEISPGLEHYAAVADLLGRAGRLVEAYEFISSMPREQERTGSVWSTLLAACRVHKNVELAEKVVENIFKIDPENMGAYVLMSNVYSAAGRWKDAAKLRIAMKGRGIRKKPACSWIEIKNKVHAFMAGDESHPKYYEIKEALDVLLERMEREGYLPNTDDVLHDVEEEQKRYLLCSHSERLAIAFGIISTPPGTTIRVTKNLRVCVDCHIATKFISKIVGRKIIVRDVSRFHHFKDGICSCGDYW</sequence>
<dbReference type="HAMAP" id="MF_00191">
    <property type="entry name" value="IspH"/>
    <property type="match status" value="1"/>
</dbReference>
<evidence type="ECO:0000256" key="8">
    <source>
        <dbReference type="ARBA" id="ARBA00046313"/>
    </source>
</evidence>
<feature type="domain" description="DYW" evidence="13">
    <location>
        <begin position="1040"/>
        <end position="1132"/>
    </location>
</feature>
<dbReference type="SUPFAM" id="SSF48452">
    <property type="entry name" value="TPR-like"/>
    <property type="match status" value="1"/>
</dbReference>
<dbReference type="NCBIfam" id="TIGR00756">
    <property type="entry name" value="PPR"/>
    <property type="match status" value="2"/>
</dbReference>
<dbReference type="GO" id="GO:0051539">
    <property type="term" value="F:4 iron, 4 sulfur cluster binding"/>
    <property type="evidence" value="ECO:0007669"/>
    <property type="project" value="UniProtKB-KW"/>
</dbReference>
<evidence type="ECO:0000256" key="11">
    <source>
        <dbReference type="ARBA" id="ARBA00047177"/>
    </source>
</evidence>
<dbReference type="InterPro" id="IPR046848">
    <property type="entry name" value="E_motif"/>
</dbReference>
<proteinExistence type="inferred from homology"/>
<evidence type="ECO:0000256" key="5">
    <source>
        <dbReference type="ARBA" id="ARBA00023002"/>
    </source>
</evidence>
<dbReference type="Pfam" id="PF13041">
    <property type="entry name" value="PPR_2"/>
    <property type="match status" value="2"/>
</dbReference>
<dbReference type="FunFam" id="1.25.40.10:FF:000073">
    <property type="entry name" value="Pentatricopeptide repeat-containing protein chloroplastic"/>
    <property type="match status" value="1"/>
</dbReference>
<comment type="pathway">
    <text evidence="9">Isoprenoid biosynthesis; dimethylallyl diphosphate biosynthesis; dimethylallyl diphosphate from (2E)-4-hydroxy-3-methylbutenyl diphosphate: step 1/1.</text>
</comment>
<dbReference type="FunFam" id="1.25.40.10:FF:000344">
    <property type="entry name" value="Pentatricopeptide repeat-containing protein"/>
    <property type="match status" value="1"/>
</dbReference>
<name>A0AAP0I512_9MAGN</name>
<dbReference type="GO" id="GO:0019288">
    <property type="term" value="P:isopentenyl diphosphate biosynthetic process, methylerythritol 4-phosphate pathway"/>
    <property type="evidence" value="ECO:0007669"/>
    <property type="project" value="InterPro"/>
</dbReference>
<dbReference type="EMBL" id="JBBNAE010000007">
    <property type="protein sequence ID" value="KAK9108777.1"/>
    <property type="molecule type" value="Genomic_DNA"/>
</dbReference>
<evidence type="ECO:0000256" key="7">
    <source>
        <dbReference type="ARBA" id="ARBA00023014"/>
    </source>
</evidence>
<keyword evidence="3" id="KW-0479">Metal-binding</keyword>
<evidence type="ECO:0000313" key="14">
    <source>
        <dbReference type="EMBL" id="KAK9108777.1"/>
    </source>
</evidence>
<dbReference type="FunFam" id="1.25.40.10:FF:000031">
    <property type="entry name" value="Pentatricopeptide repeat-containing protein mitochondrial"/>
    <property type="match status" value="1"/>
</dbReference>
<feature type="repeat" description="PPR" evidence="12">
    <location>
        <begin position="823"/>
        <end position="857"/>
    </location>
</feature>
<dbReference type="PANTHER" id="PTHR31619">
    <property type="entry name" value="4-HYDROXY-3-METHYLBUT-2-ENYL DIPHOSPHATE REDUCTASE, CHLOROPLASTIC"/>
    <property type="match status" value="1"/>
</dbReference>
<evidence type="ECO:0000256" key="10">
    <source>
        <dbReference type="ARBA" id="ARBA00046335"/>
    </source>
</evidence>
<keyword evidence="15" id="KW-1185">Reference proteome</keyword>
<comment type="cofactor">
    <cofactor evidence="1">
        <name>[4Fe-4S] cluster</name>
        <dbReference type="ChEBI" id="CHEBI:49883"/>
    </cofactor>
</comment>
<feature type="repeat" description="PPR" evidence="12">
    <location>
        <begin position="722"/>
        <end position="756"/>
    </location>
</feature>
<dbReference type="InterPro" id="IPR032867">
    <property type="entry name" value="DYW_dom"/>
</dbReference>
<evidence type="ECO:0000256" key="12">
    <source>
        <dbReference type="PROSITE-ProRule" id="PRU00708"/>
    </source>
</evidence>
<dbReference type="Proteomes" id="UP001417504">
    <property type="component" value="Unassembled WGS sequence"/>
</dbReference>
<dbReference type="PROSITE" id="PS51375">
    <property type="entry name" value="PPR"/>
    <property type="match status" value="3"/>
</dbReference>
<dbReference type="CDD" id="cd13944">
    <property type="entry name" value="lytB_ispH"/>
    <property type="match status" value="1"/>
</dbReference>
<dbReference type="GO" id="GO:0008270">
    <property type="term" value="F:zinc ion binding"/>
    <property type="evidence" value="ECO:0007669"/>
    <property type="project" value="InterPro"/>
</dbReference>
<comment type="pathway">
    <text evidence="8">Isoprenoid biosynthesis; isopentenyl diphosphate biosynthesis via DXP pathway; isopentenyl diphosphate from 1-deoxy-D-xylulose 5-phosphate: step 6/6.</text>
</comment>
<evidence type="ECO:0000259" key="13">
    <source>
        <dbReference type="Pfam" id="PF14432"/>
    </source>
</evidence>
<keyword evidence="7" id="KW-0411">Iron-sulfur</keyword>
<dbReference type="Gene3D" id="3.40.1010.20">
    <property type="entry name" value="4-hydroxy-3-methylbut-2-enyl diphosphate reductase, catalytic domain"/>
    <property type="match status" value="2"/>
</dbReference>
<comment type="caution">
    <text evidence="14">The sequence shown here is derived from an EMBL/GenBank/DDBJ whole genome shotgun (WGS) entry which is preliminary data.</text>
</comment>
<evidence type="ECO:0000256" key="4">
    <source>
        <dbReference type="ARBA" id="ARBA00022737"/>
    </source>
</evidence>
<gene>
    <name evidence="14" type="ORF">Sjap_016837</name>
</gene>
<dbReference type="AlphaFoldDB" id="A0AAP0I512"/>
<keyword evidence="2" id="KW-0004">4Fe-4S</keyword>
<dbReference type="GO" id="GO:0051745">
    <property type="term" value="F:4-hydroxy-3-methylbut-2-enyl diphosphate reductase activity"/>
    <property type="evidence" value="ECO:0007669"/>
    <property type="project" value="UniProtKB-EC"/>
</dbReference>
<evidence type="ECO:0000256" key="1">
    <source>
        <dbReference type="ARBA" id="ARBA00001966"/>
    </source>
</evidence>